<dbReference type="PANTHER" id="PTHR33599">
    <property type="entry name" value="PROTEIN IDA-LIKE 5"/>
    <property type="match status" value="1"/>
</dbReference>
<dbReference type="EMBL" id="CAXHTB010000014">
    <property type="protein sequence ID" value="CAL0319688.1"/>
    <property type="molecule type" value="Genomic_DNA"/>
</dbReference>
<dbReference type="Proteomes" id="UP001497480">
    <property type="component" value="Unassembled WGS sequence"/>
</dbReference>
<dbReference type="GO" id="GO:0010227">
    <property type="term" value="P:floral organ abscission"/>
    <property type="evidence" value="ECO:0007669"/>
    <property type="project" value="InterPro"/>
</dbReference>
<gene>
    <name evidence="5" type="ORF">LLUT_LOCUS20748</name>
</gene>
<evidence type="ECO:0000313" key="6">
    <source>
        <dbReference type="Proteomes" id="UP001497480"/>
    </source>
</evidence>
<evidence type="ECO:0000256" key="2">
    <source>
        <dbReference type="ARBA" id="ARBA00022525"/>
    </source>
</evidence>
<dbReference type="AlphaFoldDB" id="A0AAV1XED7"/>
<organism evidence="5 6">
    <name type="scientific">Lupinus luteus</name>
    <name type="common">European yellow lupine</name>
    <dbReference type="NCBI Taxonomy" id="3873"/>
    <lineage>
        <taxon>Eukaryota</taxon>
        <taxon>Viridiplantae</taxon>
        <taxon>Streptophyta</taxon>
        <taxon>Embryophyta</taxon>
        <taxon>Tracheophyta</taxon>
        <taxon>Spermatophyta</taxon>
        <taxon>Magnoliopsida</taxon>
        <taxon>eudicotyledons</taxon>
        <taxon>Gunneridae</taxon>
        <taxon>Pentapetalae</taxon>
        <taxon>rosids</taxon>
        <taxon>fabids</taxon>
        <taxon>Fabales</taxon>
        <taxon>Fabaceae</taxon>
        <taxon>Papilionoideae</taxon>
        <taxon>50 kb inversion clade</taxon>
        <taxon>genistoids sensu lato</taxon>
        <taxon>core genistoids</taxon>
        <taxon>Genisteae</taxon>
        <taxon>Lupinus</taxon>
    </lineage>
</organism>
<feature type="signal peptide" evidence="4">
    <location>
        <begin position="1"/>
        <end position="29"/>
    </location>
</feature>
<evidence type="ECO:0008006" key="7">
    <source>
        <dbReference type="Google" id="ProtNLM"/>
    </source>
</evidence>
<protein>
    <recommendedName>
        <fullName evidence="7">Protein IDA-LIKE 2</fullName>
    </recommendedName>
</protein>
<name>A0AAV1XED7_LUPLU</name>
<evidence type="ECO:0000256" key="1">
    <source>
        <dbReference type="ARBA" id="ARBA00004239"/>
    </source>
</evidence>
<sequence>MVLFCRRPKPTLLFCLILLFFCLLGHCHGSRTTSAFKFKPKSEHNKGHFLGFLPRRIHIPYSSPSRKHNDIGLTWRSP</sequence>
<keyword evidence="3 4" id="KW-0732">Signal</keyword>
<feature type="chain" id="PRO_5043427125" description="Protein IDA-LIKE 2" evidence="4">
    <location>
        <begin position="30"/>
        <end position="78"/>
    </location>
</feature>
<evidence type="ECO:0000313" key="5">
    <source>
        <dbReference type="EMBL" id="CAL0319688.1"/>
    </source>
</evidence>
<accession>A0AAV1XED7</accession>
<reference evidence="5 6" key="1">
    <citation type="submission" date="2024-03" db="EMBL/GenBank/DDBJ databases">
        <authorList>
            <person name="Martinez-Hernandez J."/>
        </authorList>
    </citation>
    <scope>NUCLEOTIDE SEQUENCE [LARGE SCALE GENOMIC DNA]</scope>
</reference>
<evidence type="ECO:0000256" key="4">
    <source>
        <dbReference type="SAM" id="SignalP"/>
    </source>
</evidence>
<keyword evidence="6" id="KW-1185">Reference proteome</keyword>
<dbReference type="PANTHER" id="PTHR33599:SF15">
    <property type="entry name" value="PROTEIN IDA-LIKE 2"/>
    <property type="match status" value="1"/>
</dbReference>
<evidence type="ECO:0000256" key="3">
    <source>
        <dbReference type="ARBA" id="ARBA00022729"/>
    </source>
</evidence>
<comment type="subcellular location">
    <subcellularLocation>
        <location evidence="1">Secreted</location>
        <location evidence="1">Extracellular space</location>
    </subcellularLocation>
</comment>
<proteinExistence type="predicted"/>
<keyword evidence="2" id="KW-0964">Secreted</keyword>
<comment type="caution">
    <text evidence="5">The sequence shown here is derived from an EMBL/GenBank/DDBJ whole genome shotgun (WGS) entry which is preliminary data.</text>
</comment>
<dbReference type="InterPro" id="IPR039639">
    <property type="entry name" value="IDA-like"/>
</dbReference>
<dbReference type="GO" id="GO:0005576">
    <property type="term" value="C:extracellular region"/>
    <property type="evidence" value="ECO:0007669"/>
    <property type="project" value="UniProtKB-SubCell"/>
</dbReference>